<evidence type="ECO:0000256" key="2">
    <source>
        <dbReference type="ARBA" id="ARBA00022475"/>
    </source>
</evidence>
<proteinExistence type="predicted"/>
<dbReference type="InterPro" id="IPR051791">
    <property type="entry name" value="Pra-immunoreactive"/>
</dbReference>
<keyword evidence="2" id="KW-1003">Cell membrane</keyword>
<evidence type="ECO:0000259" key="8">
    <source>
        <dbReference type="Pfam" id="PF10708"/>
    </source>
</evidence>
<organism evidence="9 10">
    <name type="scientific">Nocardioides panacihumi</name>
    <dbReference type="NCBI Taxonomy" id="400774"/>
    <lineage>
        <taxon>Bacteria</taxon>
        <taxon>Bacillati</taxon>
        <taxon>Actinomycetota</taxon>
        <taxon>Actinomycetes</taxon>
        <taxon>Propionibacteriales</taxon>
        <taxon>Nocardioidaceae</taxon>
        <taxon>Nocardioides</taxon>
    </lineage>
</organism>
<dbReference type="PANTHER" id="PTHR36115">
    <property type="entry name" value="PROLINE-RICH ANTIGEN HOMOLOG-RELATED"/>
    <property type="match status" value="1"/>
</dbReference>
<dbReference type="RefSeq" id="WP_344048517.1">
    <property type="nucleotide sequence ID" value="NZ_BAAAPB010000008.1"/>
</dbReference>
<dbReference type="InterPro" id="IPR010432">
    <property type="entry name" value="RDD"/>
</dbReference>
<feature type="domain" description="DUF2510" evidence="8">
    <location>
        <begin position="7"/>
        <end position="44"/>
    </location>
</feature>
<name>A0ABN2RYG7_9ACTN</name>
<sequence>MTQSSPPGWHPDPAGPMPGRPLMLRYWDGTTWTEHVAPLQPSPQPYGQPFGQAPQPFGEPYAGPTTADGQRLSGWWWRVLAYLIDSVTLSVVSNLLSLPAQASMRAEFRTMGDAYQRRLDANPDDPQIGWLVDHIVNVLHDHALALYLPSLVVVTLYHCVMLRWKGATLGKLAVGLRVRTREAPGRLPWSAIAIRVAVQFLIPGLLIVVGFASGSVGPLVGLYLAVVVFQLLDGLWPLWDRQRQAIHDKAAGTVVIRIR</sequence>
<dbReference type="Pfam" id="PF10708">
    <property type="entry name" value="DUF2510"/>
    <property type="match status" value="1"/>
</dbReference>
<comment type="caution">
    <text evidence="9">The sequence shown here is derived from an EMBL/GenBank/DDBJ whole genome shotgun (WGS) entry which is preliminary data.</text>
</comment>
<evidence type="ECO:0000256" key="5">
    <source>
        <dbReference type="ARBA" id="ARBA00023136"/>
    </source>
</evidence>
<reference evidence="9 10" key="1">
    <citation type="journal article" date="2019" name="Int. J. Syst. Evol. Microbiol.">
        <title>The Global Catalogue of Microorganisms (GCM) 10K type strain sequencing project: providing services to taxonomists for standard genome sequencing and annotation.</title>
        <authorList>
            <consortium name="The Broad Institute Genomics Platform"/>
            <consortium name="The Broad Institute Genome Sequencing Center for Infectious Disease"/>
            <person name="Wu L."/>
            <person name="Ma J."/>
        </authorList>
    </citation>
    <scope>NUCLEOTIDE SEQUENCE [LARGE SCALE GENOMIC DNA]</scope>
    <source>
        <strain evidence="9 10">JCM 15309</strain>
    </source>
</reference>
<evidence type="ECO:0000256" key="6">
    <source>
        <dbReference type="SAM" id="Phobius"/>
    </source>
</evidence>
<dbReference type="Pfam" id="PF06271">
    <property type="entry name" value="RDD"/>
    <property type="match status" value="1"/>
</dbReference>
<feature type="transmembrane region" description="Helical" evidence="6">
    <location>
        <begin position="75"/>
        <end position="96"/>
    </location>
</feature>
<keyword evidence="5 6" id="KW-0472">Membrane</keyword>
<protein>
    <recommendedName>
        <fullName evidence="11">RDD family protein</fullName>
    </recommendedName>
</protein>
<feature type="transmembrane region" description="Helical" evidence="6">
    <location>
        <begin position="219"/>
        <end position="239"/>
    </location>
</feature>
<evidence type="ECO:0000256" key="1">
    <source>
        <dbReference type="ARBA" id="ARBA00004651"/>
    </source>
</evidence>
<evidence type="ECO:0000256" key="3">
    <source>
        <dbReference type="ARBA" id="ARBA00022692"/>
    </source>
</evidence>
<evidence type="ECO:0008006" key="11">
    <source>
        <dbReference type="Google" id="ProtNLM"/>
    </source>
</evidence>
<evidence type="ECO:0000259" key="7">
    <source>
        <dbReference type="Pfam" id="PF06271"/>
    </source>
</evidence>
<keyword evidence="10" id="KW-1185">Reference proteome</keyword>
<feature type="transmembrane region" description="Helical" evidence="6">
    <location>
        <begin position="187"/>
        <end position="213"/>
    </location>
</feature>
<dbReference type="EMBL" id="BAAAPB010000008">
    <property type="protein sequence ID" value="GAA1977153.1"/>
    <property type="molecule type" value="Genomic_DNA"/>
</dbReference>
<feature type="domain" description="RDD" evidence="7">
    <location>
        <begin position="73"/>
        <end position="252"/>
    </location>
</feature>
<dbReference type="Proteomes" id="UP001500571">
    <property type="component" value="Unassembled WGS sequence"/>
</dbReference>
<accession>A0ABN2RYG7</accession>
<keyword evidence="4 6" id="KW-1133">Transmembrane helix</keyword>
<keyword evidence="3 6" id="KW-0812">Transmembrane</keyword>
<comment type="subcellular location">
    <subcellularLocation>
        <location evidence="1">Cell membrane</location>
        <topology evidence="1">Multi-pass membrane protein</topology>
    </subcellularLocation>
</comment>
<evidence type="ECO:0000256" key="4">
    <source>
        <dbReference type="ARBA" id="ARBA00022989"/>
    </source>
</evidence>
<evidence type="ECO:0000313" key="9">
    <source>
        <dbReference type="EMBL" id="GAA1977153.1"/>
    </source>
</evidence>
<gene>
    <name evidence="9" type="ORF">GCM10009798_42960</name>
</gene>
<evidence type="ECO:0000313" key="10">
    <source>
        <dbReference type="Proteomes" id="UP001500571"/>
    </source>
</evidence>
<dbReference type="InterPro" id="IPR018929">
    <property type="entry name" value="DUF2510"/>
</dbReference>